<evidence type="ECO:0000256" key="9">
    <source>
        <dbReference type="SAM" id="MobiDB-lite"/>
    </source>
</evidence>
<feature type="region of interest" description="Disordered" evidence="9">
    <location>
        <begin position="439"/>
        <end position="490"/>
    </location>
</feature>
<dbReference type="InterPro" id="IPR050445">
    <property type="entry name" value="Bact_polysacc_biosynth/exp"/>
</dbReference>
<comment type="subcellular location">
    <subcellularLocation>
        <location evidence="1">Cell membrane</location>
        <topology evidence="1">Multi-pass membrane protein</topology>
    </subcellularLocation>
</comment>
<dbReference type="InterPro" id="IPR005702">
    <property type="entry name" value="Wzc-like_C"/>
</dbReference>
<feature type="compositionally biased region" description="Pro residues" evidence="9">
    <location>
        <begin position="475"/>
        <end position="490"/>
    </location>
</feature>
<feature type="transmembrane region" description="Helical" evidence="10">
    <location>
        <begin position="12"/>
        <end position="34"/>
    </location>
</feature>
<dbReference type="PANTHER" id="PTHR32309:SF31">
    <property type="entry name" value="CAPSULAR EXOPOLYSACCHARIDE FAMILY"/>
    <property type="match status" value="1"/>
</dbReference>
<feature type="transmembrane region" description="Helical" evidence="10">
    <location>
        <begin position="176"/>
        <end position="196"/>
    </location>
</feature>
<dbReference type="CDD" id="cd05387">
    <property type="entry name" value="BY-kinase"/>
    <property type="match status" value="1"/>
</dbReference>
<dbReference type="Gene3D" id="3.40.50.300">
    <property type="entry name" value="P-loop containing nucleotide triphosphate hydrolases"/>
    <property type="match status" value="1"/>
</dbReference>
<reference evidence="12 13" key="1">
    <citation type="journal article" date="2019" name="Int. J. Syst. Evol. Microbiol.">
        <title>The Global Catalogue of Microorganisms (GCM) 10K type strain sequencing project: providing services to taxonomists for standard genome sequencing and annotation.</title>
        <authorList>
            <consortium name="The Broad Institute Genomics Platform"/>
            <consortium name="The Broad Institute Genome Sequencing Center for Infectious Disease"/>
            <person name="Wu L."/>
            <person name="Ma J."/>
        </authorList>
    </citation>
    <scope>NUCLEOTIDE SEQUENCE [LARGE SCALE GENOMIC DNA]</scope>
    <source>
        <strain evidence="12 13">JCM 11117</strain>
    </source>
</reference>
<dbReference type="Proteomes" id="UP001499967">
    <property type="component" value="Unassembled WGS sequence"/>
</dbReference>
<evidence type="ECO:0000259" key="11">
    <source>
        <dbReference type="Pfam" id="PF02706"/>
    </source>
</evidence>
<evidence type="ECO:0000256" key="10">
    <source>
        <dbReference type="SAM" id="Phobius"/>
    </source>
</evidence>
<gene>
    <name evidence="12" type="ORF">GCM10009559_79090</name>
</gene>
<dbReference type="Pfam" id="PF02706">
    <property type="entry name" value="Wzz"/>
    <property type="match status" value="1"/>
</dbReference>
<evidence type="ECO:0000256" key="8">
    <source>
        <dbReference type="ARBA" id="ARBA00023136"/>
    </source>
</evidence>
<dbReference type="SUPFAM" id="SSF52540">
    <property type="entry name" value="P-loop containing nucleoside triphosphate hydrolases"/>
    <property type="match status" value="1"/>
</dbReference>
<proteinExistence type="inferred from homology"/>
<keyword evidence="7 10" id="KW-1133">Transmembrane helix</keyword>
<evidence type="ECO:0000256" key="6">
    <source>
        <dbReference type="ARBA" id="ARBA00022840"/>
    </source>
</evidence>
<keyword evidence="3" id="KW-1003">Cell membrane</keyword>
<keyword evidence="8 10" id="KW-0472">Membrane</keyword>
<evidence type="ECO:0000256" key="3">
    <source>
        <dbReference type="ARBA" id="ARBA00022475"/>
    </source>
</evidence>
<dbReference type="RefSeq" id="WP_343947027.1">
    <property type="nucleotide sequence ID" value="NZ_BAAAHP010000340.1"/>
</dbReference>
<feature type="compositionally biased region" description="Pro residues" evidence="9">
    <location>
        <begin position="456"/>
        <end position="465"/>
    </location>
</feature>
<evidence type="ECO:0000256" key="1">
    <source>
        <dbReference type="ARBA" id="ARBA00004651"/>
    </source>
</evidence>
<evidence type="ECO:0000256" key="5">
    <source>
        <dbReference type="ARBA" id="ARBA00022741"/>
    </source>
</evidence>
<comment type="caution">
    <text evidence="12">The sequence shown here is derived from an EMBL/GenBank/DDBJ whole genome shotgun (WGS) entry which is preliminary data.</text>
</comment>
<accession>A0ABN1NJD8</accession>
<keyword evidence="5" id="KW-0547">Nucleotide-binding</keyword>
<protein>
    <submittedName>
        <fullName evidence="12">Polysaccharide biosynthesis tyrosine autokinase</fullName>
    </submittedName>
</protein>
<evidence type="ECO:0000256" key="2">
    <source>
        <dbReference type="ARBA" id="ARBA00006683"/>
    </source>
</evidence>
<evidence type="ECO:0000256" key="4">
    <source>
        <dbReference type="ARBA" id="ARBA00022692"/>
    </source>
</evidence>
<feature type="domain" description="Polysaccharide chain length determinant N-terminal" evidence="11">
    <location>
        <begin position="2"/>
        <end position="89"/>
    </location>
</feature>
<sequence>MTLREYVNMVRTHWRPLLAGLLVGLIGAVALYLVTPVEYSARTTVFVSARAGLADASSAYEGNLLSAQRMTSYVEVVRSHRMATEVVAALGLPDRPTDLARRVSATTAPESVLLTISVTDPSPTRAADIANAVANRFVIFVTDLEQPADPAVAPPLGARVFEPAAPPLNPATPPPWVYVGSGLAVGLLIGVLAAAARRTLDRRARSAGVVAEALSAPVLASVPAGPTFGERLPALRAQPLSLQAESFRRLRVHLQSLGVGVRRRMIVVTSPTPDPESARTSCELAAAMTESIDRVLLVEADGVRPRLAACLGLPTSPGLAGIVTGQAHLADAVQHWEDGGLDVLQIGPTWDERTSLLAARAVPTVLESVRAQYDLVLVIAPPVLSFADTAPLAARCDAALLVVRHGRTTTDDLEATAAAFTATGAHLLGAVVTRVPARTAARGWTSPQPRVNGGEQPPPFTPAAPPANGSRVRPSPRPRSQPRPSAPPPS</sequence>
<dbReference type="InterPro" id="IPR003856">
    <property type="entry name" value="LPS_length_determ_N"/>
</dbReference>
<keyword evidence="13" id="KW-1185">Reference proteome</keyword>
<dbReference type="EMBL" id="BAAAHP010000340">
    <property type="protein sequence ID" value="GAA0909280.1"/>
    <property type="molecule type" value="Genomic_DNA"/>
</dbReference>
<keyword evidence="4 10" id="KW-0812">Transmembrane</keyword>
<comment type="similarity">
    <text evidence="2">Belongs to the CpsC/CapA family.</text>
</comment>
<dbReference type="InterPro" id="IPR027417">
    <property type="entry name" value="P-loop_NTPase"/>
</dbReference>
<keyword evidence="6" id="KW-0067">ATP-binding</keyword>
<evidence type="ECO:0000256" key="7">
    <source>
        <dbReference type="ARBA" id="ARBA00022989"/>
    </source>
</evidence>
<organism evidence="12 13">
    <name type="scientific">Pseudonocardia zijingensis</name>
    <dbReference type="NCBI Taxonomy" id="153376"/>
    <lineage>
        <taxon>Bacteria</taxon>
        <taxon>Bacillati</taxon>
        <taxon>Actinomycetota</taxon>
        <taxon>Actinomycetes</taxon>
        <taxon>Pseudonocardiales</taxon>
        <taxon>Pseudonocardiaceae</taxon>
        <taxon>Pseudonocardia</taxon>
    </lineage>
</organism>
<evidence type="ECO:0000313" key="13">
    <source>
        <dbReference type="Proteomes" id="UP001499967"/>
    </source>
</evidence>
<name>A0ABN1NJD8_9PSEU</name>
<dbReference type="PANTHER" id="PTHR32309">
    <property type="entry name" value="TYROSINE-PROTEIN KINASE"/>
    <property type="match status" value="1"/>
</dbReference>
<evidence type="ECO:0000313" key="12">
    <source>
        <dbReference type="EMBL" id="GAA0909280.1"/>
    </source>
</evidence>